<dbReference type="PANTHER" id="PTHR11730">
    <property type="entry name" value="AMMONIUM TRANSPORTER"/>
    <property type="match status" value="1"/>
</dbReference>
<keyword evidence="4 6" id="KW-1133">Transmembrane helix</keyword>
<feature type="transmembrane region" description="Helical" evidence="6">
    <location>
        <begin position="254"/>
        <end position="278"/>
    </location>
</feature>
<feature type="transmembrane region" description="Helical" evidence="6">
    <location>
        <begin position="132"/>
        <end position="154"/>
    </location>
</feature>
<sequence>MVGDVHTSAIGAMPAGLHSSHHQQEFSLKYSFSGSVLAACGLCTVLLMVFTEYTDHVGPDEVNRYYLFFIQVMAMVFLGIGLLMSFLRRYSFSAICLNFFASSMVFIQAVLCVGTVQQVLWNQTLSKIVLDLPLMIDASFCAAAAMISFAAVVGKATPTQIVWMLFLQTPVYALNQHLVVHTFEALDMGGTIVVHAFGCYYGLAASVALSRHQRDYGESNPKLSSSYISDITSMVATVLLWINWPSFNAALASAAAQFLSIANTVLALLGSTLSAFAVSSYLDGKLSAIAVQNATLAGGVCIGAACTLKMAPGVAFMVGLSAGAISTACFKYLTPYLDLRFGLGDTCGIHSLHGLPAILGALLAGLIAFTQDESFLLHSSSTQMAYQIAAITCTVFISAGAGYMAGWLVSTVNLFASPTLEPDQMFEDGLWFTAAGREKDFVAPVEV</sequence>
<feature type="transmembrane region" description="Helical" evidence="6">
    <location>
        <begin position="223"/>
        <end position="242"/>
    </location>
</feature>
<dbReference type="Proteomes" id="UP000664859">
    <property type="component" value="Unassembled WGS sequence"/>
</dbReference>
<evidence type="ECO:0000313" key="8">
    <source>
        <dbReference type="EMBL" id="KAG5191251.1"/>
    </source>
</evidence>
<feature type="transmembrane region" description="Helical" evidence="6">
    <location>
        <begin position="30"/>
        <end position="50"/>
    </location>
</feature>
<feature type="transmembrane region" description="Helical" evidence="6">
    <location>
        <begin position="353"/>
        <end position="372"/>
    </location>
</feature>
<dbReference type="GO" id="GO:0008519">
    <property type="term" value="F:ammonium channel activity"/>
    <property type="evidence" value="ECO:0007669"/>
    <property type="project" value="InterPro"/>
</dbReference>
<evidence type="ECO:0000313" key="9">
    <source>
        <dbReference type="Proteomes" id="UP000664859"/>
    </source>
</evidence>
<feature type="transmembrane region" description="Helical" evidence="6">
    <location>
        <begin position="384"/>
        <end position="409"/>
    </location>
</feature>
<evidence type="ECO:0000256" key="1">
    <source>
        <dbReference type="ARBA" id="ARBA00004141"/>
    </source>
</evidence>
<evidence type="ECO:0000256" key="3">
    <source>
        <dbReference type="ARBA" id="ARBA00022692"/>
    </source>
</evidence>
<feature type="transmembrane region" description="Helical" evidence="6">
    <location>
        <begin position="99"/>
        <end position="120"/>
    </location>
</feature>
<proteinExistence type="inferred from homology"/>
<evidence type="ECO:0000259" key="7">
    <source>
        <dbReference type="Pfam" id="PF00909"/>
    </source>
</evidence>
<feature type="transmembrane region" description="Helical" evidence="6">
    <location>
        <begin position="65"/>
        <end position="87"/>
    </location>
</feature>
<protein>
    <submittedName>
        <fullName evidence="8">Rh-like protein/ammonium transporter</fullName>
    </submittedName>
</protein>
<name>A0A835ZE10_9STRA</name>
<keyword evidence="5 6" id="KW-0472">Membrane</keyword>
<dbReference type="AlphaFoldDB" id="A0A835ZE10"/>
<comment type="caution">
    <text evidence="8">The sequence shown here is derived from an EMBL/GenBank/DDBJ whole genome shotgun (WGS) entry which is preliminary data.</text>
</comment>
<feature type="transmembrane region" description="Helical" evidence="6">
    <location>
        <begin position="314"/>
        <end position="333"/>
    </location>
</feature>
<dbReference type="Pfam" id="PF00909">
    <property type="entry name" value="Ammonium_transp"/>
    <property type="match status" value="1"/>
</dbReference>
<evidence type="ECO:0000256" key="6">
    <source>
        <dbReference type="SAM" id="Phobius"/>
    </source>
</evidence>
<dbReference type="InterPro" id="IPR029020">
    <property type="entry name" value="Ammonium/urea_transptr"/>
</dbReference>
<evidence type="ECO:0000256" key="2">
    <source>
        <dbReference type="ARBA" id="ARBA00011036"/>
    </source>
</evidence>
<evidence type="ECO:0000256" key="5">
    <source>
        <dbReference type="ARBA" id="ARBA00023136"/>
    </source>
</evidence>
<dbReference type="PANTHER" id="PTHR11730:SF60">
    <property type="entry name" value="RH50, ISOFORM D"/>
    <property type="match status" value="1"/>
</dbReference>
<reference evidence="8" key="1">
    <citation type="submission" date="2021-02" db="EMBL/GenBank/DDBJ databases">
        <title>First Annotated Genome of the Yellow-green Alga Tribonema minus.</title>
        <authorList>
            <person name="Mahan K.M."/>
        </authorList>
    </citation>
    <scope>NUCLEOTIDE SEQUENCE</scope>
    <source>
        <strain evidence="8">UTEX B ZZ1240</strain>
    </source>
</reference>
<dbReference type="OrthoDB" id="534912at2759"/>
<dbReference type="SUPFAM" id="SSF111352">
    <property type="entry name" value="Ammonium transporter"/>
    <property type="match status" value="1"/>
</dbReference>
<comment type="similarity">
    <text evidence="2">Belongs to the ammonium transporter (TC 2.A.49) family. Rh subfamily.</text>
</comment>
<dbReference type="Gene3D" id="1.10.3430.10">
    <property type="entry name" value="Ammonium transporter AmtB like domains"/>
    <property type="match status" value="1"/>
</dbReference>
<comment type="subcellular location">
    <subcellularLocation>
        <location evidence="1">Membrane</location>
        <topology evidence="1">Multi-pass membrane protein</topology>
    </subcellularLocation>
</comment>
<dbReference type="GO" id="GO:0097272">
    <property type="term" value="P:ammonium homeostasis"/>
    <property type="evidence" value="ECO:0007669"/>
    <property type="project" value="TreeGrafter"/>
</dbReference>
<keyword evidence="3 6" id="KW-0812">Transmembrane</keyword>
<feature type="transmembrane region" description="Helical" evidence="6">
    <location>
        <begin position="192"/>
        <end position="211"/>
    </location>
</feature>
<dbReference type="InterPro" id="IPR002229">
    <property type="entry name" value="RhesusRHD"/>
</dbReference>
<gene>
    <name evidence="8" type="ORF">JKP88DRAFT_296482</name>
</gene>
<organism evidence="8 9">
    <name type="scientific">Tribonema minus</name>
    <dbReference type="NCBI Taxonomy" id="303371"/>
    <lineage>
        <taxon>Eukaryota</taxon>
        <taxon>Sar</taxon>
        <taxon>Stramenopiles</taxon>
        <taxon>Ochrophyta</taxon>
        <taxon>PX clade</taxon>
        <taxon>Xanthophyceae</taxon>
        <taxon>Tribonematales</taxon>
        <taxon>Tribonemataceae</taxon>
        <taxon>Tribonema</taxon>
    </lineage>
</organism>
<feature type="domain" description="Ammonium transporter AmtB-like" evidence="7">
    <location>
        <begin position="60"/>
        <end position="412"/>
    </location>
</feature>
<feature type="transmembrane region" description="Helical" evidence="6">
    <location>
        <begin position="161"/>
        <end position="180"/>
    </location>
</feature>
<dbReference type="GO" id="GO:0005886">
    <property type="term" value="C:plasma membrane"/>
    <property type="evidence" value="ECO:0007669"/>
    <property type="project" value="InterPro"/>
</dbReference>
<dbReference type="PRINTS" id="PR00342">
    <property type="entry name" value="RHESUSRHD"/>
</dbReference>
<dbReference type="InterPro" id="IPR024041">
    <property type="entry name" value="NH4_transpt_AmtB-like_dom"/>
</dbReference>
<accession>A0A835ZE10</accession>
<dbReference type="EMBL" id="JAFCMP010000022">
    <property type="protein sequence ID" value="KAG5191251.1"/>
    <property type="molecule type" value="Genomic_DNA"/>
</dbReference>
<evidence type="ECO:0000256" key="4">
    <source>
        <dbReference type="ARBA" id="ARBA00022989"/>
    </source>
</evidence>
<keyword evidence="9" id="KW-1185">Reference proteome</keyword>